<accession>A0ABD5MAG6</accession>
<dbReference type="RefSeq" id="WP_372388748.1">
    <property type="nucleotide sequence ID" value="NZ_JBGNYA010000001.1"/>
</dbReference>
<dbReference type="InterPro" id="IPR005467">
    <property type="entry name" value="His_kinase_dom"/>
</dbReference>
<dbReference type="InterPro" id="IPR003661">
    <property type="entry name" value="HisK_dim/P_dom"/>
</dbReference>
<organism evidence="12 13">
    <name type="scientific">Halobellus rubicundus</name>
    <dbReference type="NCBI Taxonomy" id="2996466"/>
    <lineage>
        <taxon>Archaea</taxon>
        <taxon>Methanobacteriati</taxon>
        <taxon>Methanobacteriota</taxon>
        <taxon>Stenosarchaea group</taxon>
        <taxon>Halobacteria</taxon>
        <taxon>Halobacteriales</taxon>
        <taxon>Haloferacaceae</taxon>
        <taxon>Halobellus</taxon>
    </lineage>
</organism>
<evidence type="ECO:0000313" key="12">
    <source>
        <dbReference type="EMBL" id="MFA1610900.1"/>
    </source>
</evidence>
<dbReference type="SMART" id="SM00388">
    <property type="entry name" value="HisKA"/>
    <property type="match status" value="1"/>
</dbReference>
<dbReference type="CDD" id="cd00156">
    <property type="entry name" value="REC"/>
    <property type="match status" value="1"/>
</dbReference>
<evidence type="ECO:0000256" key="5">
    <source>
        <dbReference type="ARBA" id="ARBA00022777"/>
    </source>
</evidence>
<keyword evidence="13" id="KW-1185">Reference proteome</keyword>
<dbReference type="PANTHER" id="PTHR43711">
    <property type="entry name" value="TWO-COMPONENT HISTIDINE KINASE"/>
    <property type="match status" value="1"/>
</dbReference>
<dbReference type="InterPro" id="IPR013767">
    <property type="entry name" value="PAS_fold"/>
</dbReference>
<feature type="domain" description="Response regulatory" evidence="9">
    <location>
        <begin position="6"/>
        <end position="121"/>
    </location>
</feature>
<feature type="domain" description="PAS" evidence="10">
    <location>
        <begin position="372"/>
        <end position="442"/>
    </location>
</feature>
<dbReference type="Pfam" id="PF00512">
    <property type="entry name" value="HisKA"/>
    <property type="match status" value="1"/>
</dbReference>
<dbReference type="InterPro" id="IPR004358">
    <property type="entry name" value="Sig_transdc_His_kin-like_C"/>
</dbReference>
<keyword evidence="3" id="KW-0597">Phosphoprotein</keyword>
<dbReference type="GO" id="GO:0000160">
    <property type="term" value="P:phosphorelay signal transduction system"/>
    <property type="evidence" value="ECO:0007669"/>
    <property type="project" value="UniProtKB-KW"/>
</dbReference>
<dbReference type="SUPFAM" id="SSF55785">
    <property type="entry name" value="PYP-like sensor domain (PAS domain)"/>
    <property type="match status" value="3"/>
</dbReference>
<evidence type="ECO:0000256" key="4">
    <source>
        <dbReference type="ARBA" id="ARBA00022679"/>
    </source>
</evidence>
<dbReference type="InterPro" id="IPR050736">
    <property type="entry name" value="Sensor_HK_Regulatory"/>
</dbReference>
<comment type="catalytic activity">
    <reaction evidence="1">
        <text>ATP + protein L-histidine = ADP + protein N-phospho-L-histidine.</text>
        <dbReference type="EC" id="2.7.13.3"/>
    </reaction>
</comment>
<evidence type="ECO:0000256" key="6">
    <source>
        <dbReference type="ARBA" id="ARBA00023012"/>
    </source>
</evidence>
<dbReference type="InterPro" id="IPR000014">
    <property type="entry name" value="PAS"/>
</dbReference>
<dbReference type="PROSITE" id="PS50110">
    <property type="entry name" value="RESPONSE_REGULATORY"/>
    <property type="match status" value="1"/>
</dbReference>
<protein>
    <recommendedName>
        <fullName evidence="2">histidine kinase</fullName>
        <ecNumber evidence="2">2.7.13.3</ecNumber>
    </recommendedName>
</protein>
<dbReference type="AlphaFoldDB" id="A0ABD5MAG6"/>
<dbReference type="SUPFAM" id="SSF47384">
    <property type="entry name" value="Homodimeric domain of signal transducing histidine kinase"/>
    <property type="match status" value="1"/>
</dbReference>
<keyword evidence="5" id="KW-0418">Kinase</keyword>
<dbReference type="Gene3D" id="3.30.565.10">
    <property type="entry name" value="Histidine kinase-like ATPase, C-terminal domain"/>
    <property type="match status" value="1"/>
</dbReference>
<dbReference type="NCBIfam" id="TIGR00229">
    <property type="entry name" value="sensory_box"/>
    <property type="match status" value="2"/>
</dbReference>
<dbReference type="Gene3D" id="3.30.450.20">
    <property type="entry name" value="PAS domain"/>
    <property type="match status" value="3"/>
</dbReference>
<name>A0ABD5MAG6_9EURY</name>
<keyword evidence="4" id="KW-0808">Transferase</keyword>
<dbReference type="PROSITE" id="PS50112">
    <property type="entry name" value="PAS"/>
    <property type="match status" value="2"/>
</dbReference>
<evidence type="ECO:0000313" key="13">
    <source>
        <dbReference type="Proteomes" id="UP001570511"/>
    </source>
</evidence>
<dbReference type="Pfam" id="PF00072">
    <property type="entry name" value="Response_reg"/>
    <property type="match status" value="1"/>
</dbReference>
<dbReference type="EC" id="2.7.13.3" evidence="2"/>
<evidence type="ECO:0000259" key="10">
    <source>
        <dbReference type="PROSITE" id="PS50112"/>
    </source>
</evidence>
<dbReference type="SUPFAM" id="SSF55874">
    <property type="entry name" value="ATPase domain of HSP90 chaperone/DNA topoisomerase II/histidine kinase"/>
    <property type="match status" value="1"/>
</dbReference>
<reference evidence="12 13" key="1">
    <citation type="submission" date="2024-08" db="EMBL/GenBank/DDBJ databases">
        <title>Halobellus sp. MBLA0158 whole genome sequence.</title>
        <authorList>
            <person name="Hwang C.Y."/>
            <person name="Cho E.-S."/>
            <person name="Seo M.-J."/>
        </authorList>
    </citation>
    <scope>NUCLEOTIDE SEQUENCE [LARGE SCALE GENOMIC DNA]</scope>
    <source>
        <strain evidence="12 13">MBLA0158</strain>
    </source>
</reference>
<dbReference type="InterPro" id="IPR036097">
    <property type="entry name" value="HisK_dim/P_sf"/>
</dbReference>
<comment type="caution">
    <text evidence="7">Lacks conserved residue(s) required for the propagation of feature annotation.</text>
</comment>
<dbReference type="Gene3D" id="3.40.50.2300">
    <property type="match status" value="1"/>
</dbReference>
<evidence type="ECO:0000256" key="1">
    <source>
        <dbReference type="ARBA" id="ARBA00000085"/>
    </source>
</evidence>
<dbReference type="Pfam" id="PF00989">
    <property type="entry name" value="PAS"/>
    <property type="match status" value="1"/>
</dbReference>
<dbReference type="InterPro" id="IPR036890">
    <property type="entry name" value="HATPase_C_sf"/>
</dbReference>
<dbReference type="PROSITE" id="PS50113">
    <property type="entry name" value="PAC"/>
    <property type="match status" value="2"/>
</dbReference>
<evidence type="ECO:0000259" key="11">
    <source>
        <dbReference type="PROSITE" id="PS50113"/>
    </source>
</evidence>
<gene>
    <name evidence="12" type="ORF">OS889_07785</name>
</gene>
<dbReference type="InterPro" id="IPR035965">
    <property type="entry name" value="PAS-like_dom_sf"/>
</dbReference>
<dbReference type="SMART" id="SM00448">
    <property type="entry name" value="REC"/>
    <property type="match status" value="1"/>
</dbReference>
<proteinExistence type="predicted"/>
<dbReference type="Pfam" id="PF13426">
    <property type="entry name" value="PAS_9"/>
    <property type="match status" value="2"/>
</dbReference>
<feature type="domain" description="PAC" evidence="11">
    <location>
        <begin position="442"/>
        <end position="494"/>
    </location>
</feature>
<evidence type="ECO:0000259" key="9">
    <source>
        <dbReference type="PROSITE" id="PS50110"/>
    </source>
</evidence>
<dbReference type="GO" id="GO:0004673">
    <property type="term" value="F:protein histidine kinase activity"/>
    <property type="evidence" value="ECO:0007669"/>
    <property type="project" value="UniProtKB-EC"/>
</dbReference>
<evidence type="ECO:0000256" key="3">
    <source>
        <dbReference type="ARBA" id="ARBA00022553"/>
    </source>
</evidence>
<feature type="domain" description="PAC" evidence="11">
    <location>
        <begin position="317"/>
        <end position="371"/>
    </location>
</feature>
<dbReference type="SMART" id="SM00091">
    <property type="entry name" value="PAS"/>
    <property type="match status" value="3"/>
</dbReference>
<dbReference type="SMART" id="SM00086">
    <property type="entry name" value="PAC"/>
    <property type="match status" value="2"/>
</dbReference>
<dbReference type="SUPFAM" id="SSF52172">
    <property type="entry name" value="CheY-like"/>
    <property type="match status" value="1"/>
</dbReference>
<feature type="domain" description="PAS" evidence="10">
    <location>
        <begin position="246"/>
        <end position="304"/>
    </location>
</feature>
<comment type="caution">
    <text evidence="12">The sequence shown here is derived from an EMBL/GenBank/DDBJ whole genome shotgun (WGS) entry which is preliminary data.</text>
</comment>
<sequence length="707" mass="77817">MDREIRVLFVGGDGRGSTAASLATADDRFAVVTESRSGDALDRLAGDGPIDCVVSAQVLPETDGLAFLERVRDAHPDLPVVLLAADGSESLASDAIAAGVTDYVPRGDGAIDRLADRIPEAVARYRETRRASTRERLIDAADAGTFRAAPDGRILDADDELAGLSGADSAADLVGRSIGDLCPETVICDRLDDDETAFSEEAVPFRTLDGDERWAALTVCRTETPEGVRIEGLVRDVTARRERDRDLRLFREAIEASGHSVYFTDRDGTITYVNPAFEATTGYAASEAIGQTPRILKSEVHDRDFYERLWDTILSGDVWRNEIVNKTKSGRQYVVDQTIAPVEGDSGKIERFVAVNADITQQKAREEQLDRSRERLRALFEHSPDAVLVHTLDGSIVDVNRQAVESLGYGRQELLSMNVTEIEAHHDPETLRKTWERVAAGERVEATARHRRADGSTFPTEVWLTKIELDEEPRIVAFSRDVTERHEYEEELQRQIDRLEQFATVVSHDLRNPLNVATGRLDLLREEVESDHLDVAVDALDRMEELIEDLLVLAREGGQATDADAIDLAGLAGDCWRTVSTAEATLDIRTDERIRADRPRLQQLLENLIRNAIEHGGSDITLTVGDLPGGFYVEDDGPGIPPDEREHVFETGYSTAEEGTGLGLNIVRQVAEAHGWDVTITESGAGGARFEITGVETFEKTAESDPV</sequence>
<evidence type="ECO:0000256" key="7">
    <source>
        <dbReference type="PROSITE-ProRule" id="PRU00169"/>
    </source>
</evidence>
<dbReference type="CDD" id="cd00082">
    <property type="entry name" value="HisKA"/>
    <property type="match status" value="1"/>
</dbReference>
<feature type="domain" description="Histidine kinase" evidence="8">
    <location>
        <begin position="505"/>
        <end position="693"/>
    </location>
</feature>
<dbReference type="Gene3D" id="1.10.287.130">
    <property type="match status" value="1"/>
</dbReference>
<dbReference type="InterPro" id="IPR003594">
    <property type="entry name" value="HATPase_dom"/>
</dbReference>
<keyword evidence="6" id="KW-0902">Two-component regulatory system</keyword>
<dbReference type="EMBL" id="JBGNYA010000001">
    <property type="protein sequence ID" value="MFA1610900.1"/>
    <property type="molecule type" value="Genomic_DNA"/>
</dbReference>
<dbReference type="PRINTS" id="PR00344">
    <property type="entry name" value="BCTRLSENSOR"/>
</dbReference>
<evidence type="ECO:0000256" key="2">
    <source>
        <dbReference type="ARBA" id="ARBA00012438"/>
    </source>
</evidence>
<dbReference type="SMART" id="SM00387">
    <property type="entry name" value="HATPase_c"/>
    <property type="match status" value="1"/>
</dbReference>
<dbReference type="InterPro" id="IPR000700">
    <property type="entry name" value="PAS-assoc_C"/>
</dbReference>
<dbReference type="Pfam" id="PF02518">
    <property type="entry name" value="HATPase_c"/>
    <property type="match status" value="1"/>
</dbReference>
<dbReference type="InterPro" id="IPR001789">
    <property type="entry name" value="Sig_transdc_resp-reg_receiver"/>
</dbReference>
<dbReference type="PROSITE" id="PS50109">
    <property type="entry name" value="HIS_KIN"/>
    <property type="match status" value="1"/>
</dbReference>
<dbReference type="PANTHER" id="PTHR43711:SF1">
    <property type="entry name" value="HISTIDINE KINASE 1"/>
    <property type="match status" value="1"/>
</dbReference>
<dbReference type="CDD" id="cd00130">
    <property type="entry name" value="PAS"/>
    <property type="match status" value="3"/>
</dbReference>
<dbReference type="InterPro" id="IPR001610">
    <property type="entry name" value="PAC"/>
</dbReference>
<dbReference type="InterPro" id="IPR011006">
    <property type="entry name" value="CheY-like_superfamily"/>
</dbReference>
<dbReference type="Proteomes" id="UP001570511">
    <property type="component" value="Unassembled WGS sequence"/>
</dbReference>
<evidence type="ECO:0000259" key="8">
    <source>
        <dbReference type="PROSITE" id="PS50109"/>
    </source>
</evidence>
<dbReference type="CDD" id="cd00075">
    <property type="entry name" value="HATPase"/>
    <property type="match status" value="1"/>
</dbReference>